<dbReference type="InterPro" id="IPR051082">
    <property type="entry name" value="Pentapeptide-BTB/POZ_domain"/>
</dbReference>
<accession>A0A4R1JLR9</accession>
<dbReference type="Pfam" id="PF13599">
    <property type="entry name" value="Pentapeptide_4"/>
    <property type="match status" value="1"/>
</dbReference>
<keyword evidence="2" id="KW-1185">Reference proteome</keyword>
<gene>
    <name evidence="1" type="ORF">EV690_2115</name>
</gene>
<dbReference type="SUPFAM" id="SSF141571">
    <property type="entry name" value="Pentapeptide repeat-like"/>
    <property type="match status" value="2"/>
</dbReference>
<organism evidence="1 2">
    <name type="scientific">Celerinatantimonas diazotrophica</name>
    <dbReference type="NCBI Taxonomy" id="412034"/>
    <lineage>
        <taxon>Bacteria</taxon>
        <taxon>Pseudomonadati</taxon>
        <taxon>Pseudomonadota</taxon>
        <taxon>Gammaproteobacteria</taxon>
        <taxon>Celerinatantimonadaceae</taxon>
        <taxon>Celerinatantimonas</taxon>
    </lineage>
</organism>
<sequence>MNNTDQLYTQTDFSHTDLSGHIFNHCTFIRCNFKQTNLRDSQFVNCTFREKGEIEGCDFSYCDLRDASFDNCRLAMSYFGRANGFGIEIRDSDLKGANLAQMNFVNRVSNKMYFCSAYITGCDLSYTNFERQLIEKCDLFENRWVGANLKGASFKGSDLSRGVFSKDCWEQFQIQDCDLTHSQLYGLDPRKVDLTGVKICSWQQEQLLEQLGIIVLPD</sequence>
<dbReference type="RefSeq" id="WP_131912924.1">
    <property type="nucleotide sequence ID" value="NZ_OU594967.1"/>
</dbReference>
<dbReference type="PANTHER" id="PTHR14136:SF17">
    <property type="entry name" value="BTB_POZ DOMAIN-CONTAINING PROTEIN KCTD9"/>
    <property type="match status" value="1"/>
</dbReference>
<dbReference type="PANTHER" id="PTHR14136">
    <property type="entry name" value="BTB_POZ DOMAIN-CONTAINING PROTEIN KCTD9"/>
    <property type="match status" value="1"/>
</dbReference>
<dbReference type="OrthoDB" id="5290767at2"/>
<comment type="caution">
    <text evidence="1">The sequence shown here is derived from an EMBL/GenBank/DDBJ whole genome shotgun (WGS) entry which is preliminary data.</text>
</comment>
<dbReference type="InterPro" id="IPR001646">
    <property type="entry name" value="5peptide_repeat"/>
</dbReference>
<dbReference type="Gene3D" id="2.160.20.80">
    <property type="entry name" value="E3 ubiquitin-protein ligase SopA"/>
    <property type="match status" value="1"/>
</dbReference>
<reference evidence="1 2" key="1">
    <citation type="submission" date="2019-03" db="EMBL/GenBank/DDBJ databases">
        <title>Genomic Encyclopedia of Type Strains, Phase IV (KMG-IV): sequencing the most valuable type-strain genomes for metagenomic binning, comparative biology and taxonomic classification.</title>
        <authorList>
            <person name="Goeker M."/>
        </authorList>
    </citation>
    <scope>NUCLEOTIDE SEQUENCE [LARGE SCALE GENOMIC DNA]</scope>
    <source>
        <strain evidence="1 2">DSM 18577</strain>
    </source>
</reference>
<proteinExistence type="predicted"/>
<name>A0A4R1JLR9_9GAMM</name>
<dbReference type="AlphaFoldDB" id="A0A4R1JLR9"/>
<dbReference type="Proteomes" id="UP000295565">
    <property type="component" value="Unassembled WGS sequence"/>
</dbReference>
<evidence type="ECO:0000313" key="1">
    <source>
        <dbReference type="EMBL" id="TCK52015.1"/>
    </source>
</evidence>
<dbReference type="EMBL" id="SMGD01000013">
    <property type="protein sequence ID" value="TCK52015.1"/>
    <property type="molecule type" value="Genomic_DNA"/>
</dbReference>
<dbReference type="NCBIfam" id="NF033086">
    <property type="entry name" value="penta_rpt_Qnr"/>
    <property type="match status" value="1"/>
</dbReference>
<evidence type="ECO:0000313" key="2">
    <source>
        <dbReference type="Proteomes" id="UP000295565"/>
    </source>
</evidence>
<protein>
    <submittedName>
        <fullName evidence="1">Fluoroquinolone resistance protein</fullName>
    </submittedName>
</protein>